<keyword evidence="1" id="KW-0175">Coiled coil</keyword>
<organism evidence="2">
    <name type="scientific">Thermofilum pendens</name>
    <dbReference type="NCBI Taxonomy" id="2269"/>
    <lineage>
        <taxon>Archaea</taxon>
        <taxon>Thermoproteota</taxon>
        <taxon>Thermoprotei</taxon>
        <taxon>Thermofilales</taxon>
        <taxon>Thermofilaceae</taxon>
        <taxon>Thermofilum</taxon>
    </lineage>
</organism>
<proteinExistence type="predicted"/>
<dbReference type="EMBL" id="DTIB01000059">
    <property type="protein sequence ID" value="HGB24920.1"/>
    <property type="molecule type" value="Genomic_DNA"/>
</dbReference>
<sequence length="158" mass="18398">MEELASTLRRLVEAERRYSEELRKLAESIRYTTVLAAVIEAVASDSEKHARLYEALVKIAVGEHQPKLWEEDLKAIGEVIDRHIETERRMIEEARKLLESVAESRMRLILSAIYEDEVRHHRVLVDIKDKIARARVLTEDEFWDAVWRDSPWHGTPGG</sequence>
<dbReference type="AlphaFoldDB" id="A0A7C3WK43"/>
<protein>
    <submittedName>
        <fullName evidence="2">Ferritin-like domain-containing protein</fullName>
    </submittedName>
</protein>
<name>A0A7C3WK43_THEPE</name>
<accession>A0A7C3WK43</accession>
<reference evidence="2" key="1">
    <citation type="journal article" date="2020" name="mSystems">
        <title>Genome- and Community-Level Interaction Insights into Carbon Utilization and Element Cycling Functions of Hydrothermarchaeota in Hydrothermal Sediment.</title>
        <authorList>
            <person name="Zhou Z."/>
            <person name="Liu Y."/>
            <person name="Xu W."/>
            <person name="Pan J."/>
            <person name="Luo Z.H."/>
            <person name="Li M."/>
        </authorList>
    </citation>
    <scope>NUCLEOTIDE SEQUENCE [LARGE SCALE GENOMIC DNA]</scope>
    <source>
        <strain evidence="2">SpSt-8</strain>
    </source>
</reference>
<evidence type="ECO:0000313" key="2">
    <source>
        <dbReference type="EMBL" id="HGB24920.1"/>
    </source>
</evidence>
<feature type="coiled-coil region" evidence="1">
    <location>
        <begin position="1"/>
        <end position="28"/>
    </location>
</feature>
<comment type="caution">
    <text evidence="2">The sequence shown here is derived from an EMBL/GenBank/DDBJ whole genome shotgun (WGS) entry which is preliminary data.</text>
</comment>
<evidence type="ECO:0000256" key="1">
    <source>
        <dbReference type="SAM" id="Coils"/>
    </source>
</evidence>
<gene>
    <name evidence="2" type="ORF">ENV88_02530</name>
</gene>